<sequence length="149" mass="16641">MLQSVVDQISKAKFLKLLRRSTVLQESLLASVLSKKNDITLWLSLQQVELDLRLACRFGATDLVIAELRILVNTLSTAEGVHGCKQAHYLAQVDRCFEQLVRESLSATQLETCKAVWDELVAFSLPPAAYKDCGGVAFRLRVVLLFECT</sequence>
<protein>
    <submittedName>
        <fullName evidence="1">GPI-anchored surface protein, putative</fullName>
    </submittedName>
</protein>
<dbReference type="VEuPathDB" id="TriTrypDB:BSAL_85480"/>
<accession>A0A0S4J3W7</accession>
<dbReference type="AlphaFoldDB" id="A0A0S4J3W7"/>
<reference evidence="2" key="1">
    <citation type="submission" date="2015-09" db="EMBL/GenBank/DDBJ databases">
        <authorList>
            <consortium name="Pathogen Informatics"/>
        </authorList>
    </citation>
    <scope>NUCLEOTIDE SEQUENCE [LARGE SCALE GENOMIC DNA]</scope>
    <source>
        <strain evidence="2">Lake Konstanz</strain>
    </source>
</reference>
<proteinExistence type="predicted"/>
<gene>
    <name evidence="1" type="ORF">BSAL_85480</name>
</gene>
<name>A0A0S4J3W7_BODSA</name>
<evidence type="ECO:0000313" key="2">
    <source>
        <dbReference type="Proteomes" id="UP000051952"/>
    </source>
</evidence>
<keyword evidence="2" id="KW-1185">Reference proteome</keyword>
<dbReference type="EMBL" id="CYKH01001006">
    <property type="protein sequence ID" value="CUG77503.1"/>
    <property type="molecule type" value="Genomic_DNA"/>
</dbReference>
<evidence type="ECO:0000313" key="1">
    <source>
        <dbReference type="EMBL" id="CUG77503.1"/>
    </source>
</evidence>
<organism evidence="1 2">
    <name type="scientific">Bodo saltans</name>
    <name type="common">Flagellated protozoan</name>
    <dbReference type="NCBI Taxonomy" id="75058"/>
    <lineage>
        <taxon>Eukaryota</taxon>
        <taxon>Discoba</taxon>
        <taxon>Euglenozoa</taxon>
        <taxon>Kinetoplastea</taxon>
        <taxon>Metakinetoplastina</taxon>
        <taxon>Eubodonida</taxon>
        <taxon>Bodonidae</taxon>
        <taxon>Bodo</taxon>
    </lineage>
</organism>
<dbReference type="Proteomes" id="UP000051952">
    <property type="component" value="Unassembled WGS sequence"/>
</dbReference>